<dbReference type="EMBL" id="JAWRVE010000037">
    <property type="protein sequence ID" value="KAL1870416.1"/>
    <property type="molecule type" value="Genomic_DNA"/>
</dbReference>
<dbReference type="InterPro" id="IPR036910">
    <property type="entry name" value="HMG_box_dom_sf"/>
</dbReference>
<dbReference type="Proteomes" id="UP001583177">
    <property type="component" value="Unassembled WGS sequence"/>
</dbReference>
<gene>
    <name evidence="5" type="ORF">Daus18300_005102</name>
</gene>
<name>A0ABR3X3U3_9PEZI</name>
<dbReference type="Pfam" id="PF00505">
    <property type="entry name" value="HMG_box"/>
    <property type="match status" value="1"/>
</dbReference>
<sequence length="305" mass="33429">MLSTTVRSAVTQALRPCGRGLQAKSLLSRGAPVRRSFLVAPSYKSRVAARGFATATASKTTGRTAAKKPATKTKTKTSAKAKATTTRAKKTAKAPAKKAAAKPKKPVVKKKREVNPERQKLLLRRQLKKTALLNQEPKQLPMHPWLVFISNNLKGEVGGGMINRIPALAAEYKGLSSAELERLRETATHNKAINAGNLKTWVETHPVADIMAANTARKRLKREFKLNVSPLKIVDERAPKRPAVGAFAYFTKAKRAEVPGGTISAVSKQLSQEWKSLSEAEKRPYSDLAAAEFAKFNKEMERLKI</sequence>
<feature type="region of interest" description="Disordered" evidence="3">
    <location>
        <begin position="57"/>
        <end position="113"/>
    </location>
</feature>
<evidence type="ECO:0000256" key="1">
    <source>
        <dbReference type="ARBA" id="ARBA00023125"/>
    </source>
</evidence>
<reference evidence="5 6" key="1">
    <citation type="journal article" date="2024" name="IMA Fungus">
        <title>IMA Genome - F19 : A genome assembly and annotation guide to empower mycologists, including annotated draft genome sequences of Ceratocystis pirilliformis, Diaporthe australafricana, Fusarium ophioides, Paecilomyces lecythidis, and Sporothrix stenoceras.</title>
        <authorList>
            <person name="Aylward J."/>
            <person name="Wilson A.M."/>
            <person name="Visagie C.M."/>
            <person name="Spraker J."/>
            <person name="Barnes I."/>
            <person name="Buitendag C."/>
            <person name="Ceriani C."/>
            <person name="Del Mar Angel L."/>
            <person name="du Plessis D."/>
            <person name="Fuchs T."/>
            <person name="Gasser K."/>
            <person name="Kramer D."/>
            <person name="Li W."/>
            <person name="Munsamy K."/>
            <person name="Piso A."/>
            <person name="Price J.L."/>
            <person name="Sonnekus B."/>
            <person name="Thomas C."/>
            <person name="van der Nest A."/>
            <person name="van Dijk A."/>
            <person name="van Heerden A."/>
            <person name="van Vuuren N."/>
            <person name="Yilmaz N."/>
            <person name="Duong T.A."/>
            <person name="van der Merwe N.A."/>
            <person name="Wingfield M.J."/>
            <person name="Wingfield B.D."/>
        </authorList>
    </citation>
    <scope>NUCLEOTIDE SEQUENCE [LARGE SCALE GENOMIC DNA]</scope>
    <source>
        <strain evidence="5 6">CMW 18300</strain>
    </source>
</reference>
<accession>A0ABR3X3U3</accession>
<feature type="DNA-binding region" description="HMG box" evidence="2">
    <location>
        <begin position="239"/>
        <end position="304"/>
    </location>
</feature>
<dbReference type="Gene3D" id="1.10.30.10">
    <property type="entry name" value="High mobility group box domain"/>
    <property type="match status" value="1"/>
</dbReference>
<feature type="domain" description="HMG box" evidence="4">
    <location>
        <begin position="239"/>
        <end position="304"/>
    </location>
</feature>
<evidence type="ECO:0000256" key="3">
    <source>
        <dbReference type="SAM" id="MobiDB-lite"/>
    </source>
</evidence>
<evidence type="ECO:0000256" key="2">
    <source>
        <dbReference type="PROSITE-ProRule" id="PRU00267"/>
    </source>
</evidence>
<comment type="caution">
    <text evidence="5">The sequence shown here is derived from an EMBL/GenBank/DDBJ whole genome shotgun (WGS) entry which is preliminary data.</text>
</comment>
<keyword evidence="1 2" id="KW-0238">DNA-binding</keyword>
<dbReference type="PROSITE" id="PS50118">
    <property type="entry name" value="HMG_BOX_2"/>
    <property type="match status" value="1"/>
</dbReference>
<evidence type="ECO:0000313" key="5">
    <source>
        <dbReference type="EMBL" id="KAL1870416.1"/>
    </source>
</evidence>
<dbReference type="SUPFAM" id="SSF47095">
    <property type="entry name" value="HMG-box"/>
    <property type="match status" value="1"/>
</dbReference>
<dbReference type="SMART" id="SM00398">
    <property type="entry name" value="HMG"/>
    <property type="match status" value="1"/>
</dbReference>
<evidence type="ECO:0000313" key="6">
    <source>
        <dbReference type="Proteomes" id="UP001583177"/>
    </source>
</evidence>
<evidence type="ECO:0000259" key="4">
    <source>
        <dbReference type="PROSITE" id="PS50118"/>
    </source>
</evidence>
<keyword evidence="6" id="KW-1185">Reference proteome</keyword>
<keyword evidence="2" id="KW-0539">Nucleus</keyword>
<organism evidence="5 6">
    <name type="scientific">Diaporthe australafricana</name>
    <dbReference type="NCBI Taxonomy" id="127596"/>
    <lineage>
        <taxon>Eukaryota</taxon>
        <taxon>Fungi</taxon>
        <taxon>Dikarya</taxon>
        <taxon>Ascomycota</taxon>
        <taxon>Pezizomycotina</taxon>
        <taxon>Sordariomycetes</taxon>
        <taxon>Sordariomycetidae</taxon>
        <taxon>Diaporthales</taxon>
        <taxon>Diaporthaceae</taxon>
        <taxon>Diaporthe</taxon>
    </lineage>
</organism>
<dbReference type="PANTHER" id="PTHR48112">
    <property type="entry name" value="HIGH MOBILITY GROUP PROTEIN DSP1"/>
    <property type="match status" value="1"/>
</dbReference>
<protein>
    <recommendedName>
        <fullName evidence="4">HMG box domain-containing protein</fullName>
    </recommendedName>
</protein>
<dbReference type="InterPro" id="IPR050342">
    <property type="entry name" value="HMGB"/>
</dbReference>
<dbReference type="InterPro" id="IPR009071">
    <property type="entry name" value="HMG_box_dom"/>
</dbReference>
<feature type="compositionally biased region" description="Basic residues" evidence="3">
    <location>
        <begin position="65"/>
        <end position="79"/>
    </location>
</feature>
<proteinExistence type="predicted"/>
<feature type="compositionally biased region" description="Basic residues" evidence="3">
    <location>
        <begin position="87"/>
        <end position="112"/>
    </location>
</feature>